<keyword evidence="2" id="KW-1185">Reference proteome</keyword>
<dbReference type="Proteomes" id="UP000014540">
    <property type="component" value="Unassembled WGS sequence"/>
</dbReference>
<dbReference type="STRING" id="1193011.LEP1GSC058_1833"/>
<proteinExistence type="predicted"/>
<accession>S3UZX4</accession>
<name>S3UZX4_9LEPT</name>
<dbReference type="EMBL" id="AKWZ02000007">
    <property type="protein sequence ID" value="EPG74778.1"/>
    <property type="molecule type" value="Genomic_DNA"/>
</dbReference>
<reference evidence="1" key="1">
    <citation type="submission" date="2013-04" db="EMBL/GenBank/DDBJ databases">
        <authorList>
            <person name="Harkins D.M."/>
            <person name="Durkin A.S."/>
            <person name="Selengut J.D."/>
            <person name="Sanka R."/>
            <person name="DePew J."/>
            <person name="Purushe J."/>
            <person name="Ahmed A."/>
            <person name="van der Linden H."/>
            <person name="Goris M.G.A."/>
            <person name="Hartskeerl R.A."/>
            <person name="Vinetz J.M."/>
            <person name="Sutton G.G."/>
            <person name="Nelson W.C."/>
            <person name="Fouts D.E."/>
        </authorList>
    </citation>
    <scope>NUCLEOTIDE SEQUENCE [LARGE SCALE GENOMIC DNA]</scope>
    <source>
        <strain evidence="1">BUT 6</strain>
    </source>
</reference>
<organism evidence="1 2">
    <name type="scientific">Leptospira fainei serovar Hurstbridge str. BUT 6</name>
    <dbReference type="NCBI Taxonomy" id="1193011"/>
    <lineage>
        <taxon>Bacteria</taxon>
        <taxon>Pseudomonadati</taxon>
        <taxon>Spirochaetota</taxon>
        <taxon>Spirochaetia</taxon>
        <taxon>Leptospirales</taxon>
        <taxon>Leptospiraceae</taxon>
        <taxon>Leptospira</taxon>
    </lineage>
</organism>
<evidence type="ECO:0000313" key="2">
    <source>
        <dbReference type="Proteomes" id="UP000014540"/>
    </source>
</evidence>
<evidence type="ECO:0000313" key="1">
    <source>
        <dbReference type="EMBL" id="EPG74778.1"/>
    </source>
</evidence>
<dbReference type="AlphaFoldDB" id="S3UZX4"/>
<comment type="caution">
    <text evidence="1">The sequence shown here is derived from an EMBL/GenBank/DDBJ whole genome shotgun (WGS) entry which is preliminary data.</text>
</comment>
<protein>
    <submittedName>
        <fullName evidence="1">Uncharacterized protein</fullName>
    </submittedName>
</protein>
<gene>
    <name evidence="1" type="ORF">LEP1GSC058_1833</name>
</gene>
<sequence length="61" mass="6659">MDSYLAGKLPVISVIDSPLIEIYRPTFLTVDSHAFFPGKHSGGGFPPSFFSVISARLFEVV</sequence>